<dbReference type="Pfam" id="PF00842">
    <property type="entry name" value="Ala_racemase_C"/>
    <property type="match status" value="1"/>
</dbReference>
<keyword evidence="3 5" id="KW-0663">Pyridoxal phosphate</keyword>
<sequence>MGMNSRTWAEINLDALAHNMQNIRAATDKNAMVMAVVKADAYGHGVLECAKVLLENGADRLAVSCMDEAIQLRRAGFSVPVLILGALFEDEADDAVKYDITPTVFSKASAKLLSDAAVKQGKTAKAHIKIDTGMARIGYVAGIDDAAVVAEILEIAALPNLELEGIFTHFATADERQEDYTRLQFARFMKLCNMLEEAGLYIPVRHAANSAAVMMYPEMHLDMVRPGIILYGFYPSEEVDRTRLALEKVMTVKSRVTMVKQLGKEHGVSYGKEYITSRDTKIATVPIGYADGYTRLLKNKAKMIANGKIVPVIGRICMDQCMIDVTSVHNISTGDEVIIFGTDTITADDLAKMLGTISYEIICMIAKRIPRVYFKNGEAVTTLNYLSKL</sequence>
<name>A0A9D1S624_9FIRM</name>
<dbReference type="SUPFAM" id="SSF51419">
    <property type="entry name" value="PLP-binding barrel"/>
    <property type="match status" value="1"/>
</dbReference>
<dbReference type="InterPro" id="IPR000821">
    <property type="entry name" value="Ala_racemase"/>
</dbReference>
<dbReference type="InterPro" id="IPR009006">
    <property type="entry name" value="Ala_racemase/Decarboxylase_C"/>
</dbReference>
<dbReference type="EC" id="5.1.1.1" evidence="5"/>
<dbReference type="InterPro" id="IPR020622">
    <property type="entry name" value="Ala_racemase_pyridoxalP-BS"/>
</dbReference>
<comment type="cofactor">
    <cofactor evidence="2 5 6">
        <name>pyridoxal 5'-phosphate</name>
        <dbReference type="ChEBI" id="CHEBI:597326"/>
    </cofactor>
</comment>
<keyword evidence="4 5" id="KW-0413">Isomerase</keyword>
<dbReference type="FunFam" id="3.20.20.10:FF:000002">
    <property type="entry name" value="Alanine racemase"/>
    <property type="match status" value="1"/>
</dbReference>
<evidence type="ECO:0000256" key="1">
    <source>
        <dbReference type="ARBA" id="ARBA00000316"/>
    </source>
</evidence>
<comment type="function">
    <text evidence="5">Catalyzes the interconversion of L-alanine and D-alanine. May also act on other amino acids.</text>
</comment>
<dbReference type="PANTHER" id="PTHR30511">
    <property type="entry name" value="ALANINE RACEMASE"/>
    <property type="match status" value="1"/>
</dbReference>
<dbReference type="HAMAP" id="MF_01201">
    <property type="entry name" value="Ala_racemase"/>
    <property type="match status" value="1"/>
</dbReference>
<reference evidence="9" key="2">
    <citation type="journal article" date="2021" name="PeerJ">
        <title>Extensive microbial diversity within the chicken gut microbiome revealed by metagenomics and culture.</title>
        <authorList>
            <person name="Gilroy R."/>
            <person name="Ravi A."/>
            <person name="Getino M."/>
            <person name="Pursley I."/>
            <person name="Horton D.L."/>
            <person name="Alikhan N.F."/>
            <person name="Baker D."/>
            <person name="Gharbi K."/>
            <person name="Hall N."/>
            <person name="Watson M."/>
            <person name="Adriaenssens E.M."/>
            <person name="Foster-Nyarko E."/>
            <person name="Jarju S."/>
            <person name="Secka A."/>
            <person name="Antonio M."/>
            <person name="Oren A."/>
            <person name="Chaudhuri R.R."/>
            <person name="La Ragione R."/>
            <person name="Hildebrand F."/>
            <person name="Pallen M.J."/>
        </authorList>
    </citation>
    <scope>NUCLEOTIDE SEQUENCE</scope>
    <source>
        <strain evidence="9">ChiSjej4B22-9803</strain>
    </source>
</reference>
<dbReference type="SUPFAM" id="SSF50621">
    <property type="entry name" value="Alanine racemase C-terminal domain-like"/>
    <property type="match status" value="1"/>
</dbReference>
<comment type="catalytic activity">
    <reaction evidence="1 5">
        <text>L-alanine = D-alanine</text>
        <dbReference type="Rhea" id="RHEA:20249"/>
        <dbReference type="ChEBI" id="CHEBI:57416"/>
        <dbReference type="ChEBI" id="CHEBI:57972"/>
        <dbReference type="EC" id="5.1.1.1"/>
    </reaction>
</comment>
<evidence type="ECO:0000256" key="7">
    <source>
        <dbReference type="PIRSR" id="PIRSR600821-52"/>
    </source>
</evidence>
<dbReference type="GO" id="GO:0030170">
    <property type="term" value="F:pyridoxal phosphate binding"/>
    <property type="evidence" value="ECO:0007669"/>
    <property type="project" value="UniProtKB-UniRule"/>
</dbReference>
<evidence type="ECO:0000313" key="9">
    <source>
        <dbReference type="EMBL" id="HIU48261.1"/>
    </source>
</evidence>
<feature type="modified residue" description="N6-(pyridoxal phosphate)lysine" evidence="5 6">
    <location>
        <position position="38"/>
    </location>
</feature>
<comment type="caution">
    <text evidence="9">The sequence shown here is derived from an EMBL/GenBank/DDBJ whole genome shotgun (WGS) entry which is preliminary data.</text>
</comment>
<dbReference type="PANTHER" id="PTHR30511:SF0">
    <property type="entry name" value="ALANINE RACEMASE, CATABOLIC-RELATED"/>
    <property type="match status" value="1"/>
</dbReference>
<reference evidence="9" key="1">
    <citation type="submission" date="2020-10" db="EMBL/GenBank/DDBJ databases">
        <authorList>
            <person name="Gilroy R."/>
        </authorList>
    </citation>
    <scope>NUCLEOTIDE SEQUENCE</scope>
    <source>
        <strain evidence="9">ChiSjej4B22-9803</strain>
    </source>
</reference>
<dbReference type="Proteomes" id="UP000824111">
    <property type="component" value="Unassembled WGS sequence"/>
</dbReference>
<dbReference type="InterPro" id="IPR001608">
    <property type="entry name" value="Ala_racemase_N"/>
</dbReference>
<evidence type="ECO:0000256" key="5">
    <source>
        <dbReference type="HAMAP-Rule" id="MF_01201"/>
    </source>
</evidence>
<dbReference type="Pfam" id="PF01168">
    <property type="entry name" value="Ala_racemase_N"/>
    <property type="match status" value="1"/>
</dbReference>
<dbReference type="SMART" id="SM01005">
    <property type="entry name" value="Ala_racemase_C"/>
    <property type="match status" value="1"/>
</dbReference>
<dbReference type="PRINTS" id="PR00992">
    <property type="entry name" value="ALARACEMASE"/>
</dbReference>
<feature type="binding site" evidence="5 7">
    <location>
        <position position="136"/>
    </location>
    <ligand>
        <name>substrate</name>
    </ligand>
</feature>
<dbReference type="AlphaFoldDB" id="A0A9D1S624"/>
<dbReference type="InterPro" id="IPR011079">
    <property type="entry name" value="Ala_racemase_C"/>
</dbReference>
<dbReference type="InterPro" id="IPR029066">
    <property type="entry name" value="PLP-binding_barrel"/>
</dbReference>
<comment type="pathway">
    <text evidence="5">Amino-acid biosynthesis; D-alanine biosynthesis; D-alanine from L-alanine: step 1/1.</text>
</comment>
<dbReference type="EMBL" id="DVND01000071">
    <property type="protein sequence ID" value="HIU48261.1"/>
    <property type="molecule type" value="Genomic_DNA"/>
</dbReference>
<dbReference type="GO" id="GO:0005829">
    <property type="term" value="C:cytosol"/>
    <property type="evidence" value="ECO:0007669"/>
    <property type="project" value="TreeGrafter"/>
</dbReference>
<proteinExistence type="inferred from homology"/>
<gene>
    <name evidence="9" type="primary">alr</name>
    <name evidence="9" type="ORF">IAB04_02745</name>
</gene>
<dbReference type="GO" id="GO:0009252">
    <property type="term" value="P:peptidoglycan biosynthetic process"/>
    <property type="evidence" value="ECO:0007669"/>
    <property type="project" value="TreeGrafter"/>
</dbReference>
<dbReference type="CDD" id="cd00430">
    <property type="entry name" value="PLPDE_III_AR"/>
    <property type="match status" value="1"/>
</dbReference>
<dbReference type="GO" id="GO:0008784">
    <property type="term" value="F:alanine racemase activity"/>
    <property type="evidence" value="ECO:0007669"/>
    <property type="project" value="UniProtKB-UniRule"/>
</dbReference>
<comment type="similarity">
    <text evidence="5">Belongs to the alanine racemase family.</text>
</comment>
<evidence type="ECO:0000313" key="10">
    <source>
        <dbReference type="Proteomes" id="UP000824111"/>
    </source>
</evidence>
<feature type="active site" description="Proton acceptor; specific for D-alanine" evidence="5">
    <location>
        <position position="38"/>
    </location>
</feature>
<evidence type="ECO:0000256" key="4">
    <source>
        <dbReference type="ARBA" id="ARBA00023235"/>
    </source>
</evidence>
<dbReference type="Gene3D" id="3.20.20.10">
    <property type="entry name" value="Alanine racemase"/>
    <property type="match status" value="1"/>
</dbReference>
<feature type="domain" description="Alanine racemase C-terminal" evidence="8">
    <location>
        <begin position="249"/>
        <end position="374"/>
    </location>
</feature>
<evidence type="ECO:0000256" key="3">
    <source>
        <dbReference type="ARBA" id="ARBA00022898"/>
    </source>
</evidence>
<evidence type="ECO:0000259" key="8">
    <source>
        <dbReference type="SMART" id="SM01005"/>
    </source>
</evidence>
<accession>A0A9D1S624</accession>
<dbReference type="PROSITE" id="PS00395">
    <property type="entry name" value="ALANINE_RACEMASE"/>
    <property type="match status" value="1"/>
</dbReference>
<feature type="binding site" evidence="5 7">
    <location>
        <position position="318"/>
    </location>
    <ligand>
        <name>substrate</name>
    </ligand>
</feature>
<evidence type="ECO:0000256" key="2">
    <source>
        <dbReference type="ARBA" id="ARBA00001933"/>
    </source>
</evidence>
<dbReference type="Gene3D" id="2.40.37.10">
    <property type="entry name" value="Lyase, Ornithine Decarboxylase, Chain A, domain 1"/>
    <property type="match status" value="1"/>
</dbReference>
<dbReference type="NCBIfam" id="TIGR00492">
    <property type="entry name" value="alr"/>
    <property type="match status" value="1"/>
</dbReference>
<dbReference type="FunFam" id="2.40.37.10:FF:000006">
    <property type="entry name" value="Alanine racemase"/>
    <property type="match status" value="1"/>
</dbReference>
<dbReference type="GO" id="GO:0030632">
    <property type="term" value="P:D-alanine biosynthetic process"/>
    <property type="evidence" value="ECO:0007669"/>
    <property type="project" value="UniProtKB-UniRule"/>
</dbReference>
<protein>
    <recommendedName>
        <fullName evidence="5">Alanine racemase</fullName>
        <ecNumber evidence="5">5.1.1.1</ecNumber>
    </recommendedName>
</protein>
<organism evidence="9 10">
    <name type="scientific">Candidatus Avimonoglobus intestinipullorum</name>
    <dbReference type="NCBI Taxonomy" id="2840699"/>
    <lineage>
        <taxon>Bacteria</taxon>
        <taxon>Bacillati</taxon>
        <taxon>Bacillota</taxon>
        <taxon>Clostridia</taxon>
        <taxon>Eubacteriales</taxon>
        <taxon>Candidatus Avimonoglobus</taxon>
    </lineage>
</organism>
<evidence type="ECO:0000256" key="6">
    <source>
        <dbReference type="PIRSR" id="PIRSR600821-50"/>
    </source>
</evidence>
<feature type="active site" description="Proton acceptor; specific for L-alanine" evidence="5">
    <location>
        <position position="270"/>
    </location>
</feature>